<keyword evidence="1" id="KW-0067">ATP-binding</keyword>
<accession>A0AA38FZF3</accession>
<sequence length="137" mass="15236">LYDLLVDIGFINKTVNIQVYNRYSADMEMISAVICAGLFPCVGQCKQEGIFTKDDGRIYISPSSVNAGVWVFPQPYLVFSEKVKTSTIKIRDCTNISDYAILMFGGTLTRSQSGKAIEMLGGYLHFSASERTLKLIQ</sequence>
<evidence type="ECO:0000256" key="1">
    <source>
        <dbReference type="ARBA" id="ARBA00022806"/>
    </source>
</evidence>
<evidence type="ECO:0000313" key="3">
    <source>
        <dbReference type="EMBL" id="KAH9312615.1"/>
    </source>
</evidence>
<reference evidence="3 4" key="1">
    <citation type="journal article" date="2021" name="Nat. Plants">
        <title>The Taxus genome provides insights into paclitaxel biosynthesis.</title>
        <authorList>
            <person name="Xiong X."/>
            <person name="Gou J."/>
            <person name="Liao Q."/>
            <person name="Li Y."/>
            <person name="Zhou Q."/>
            <person name="Bi G."/>
            <person name="Li C."/>
            <person name="Du R."/>
            <person name="Wang X."/>
            <person name="Sun T."/>
            <person name="Guo L."/>
            <person name="Liang H."/>
            <person name="Lu P."/>
            <person name="Wu Y."/>
            <person name="Zhang Z."/>
            <person name="Ro D.K."/>
            <person name="Shang Y."/>
            <person name="Huang S."/>
            <person name="Yan J."/>
        </authorList>
    </citation>
    <scope>NUCLEOTIDE SEQUENCE [LARGE SCALE GENOMIC DNA]</scope>
    <source>
        <strain evidence="3">Ta-2019</strain>
    </source>
</reference>
<dbReference type="EMBL" id="JAHRHJ020000006">
    <property type="protein sequence ID" value="KAH9312615.1"/>
    <property type="molecule type" value="Genomic_DNA"/>
</dbReference>
<comment type="caution">
    <text evidence="3">The sequence shown here is derived from an EMBL/GenBank/DDBJ whole genome shotgun (WGS) entry which is preliminary data.</text>
</comment>
<organism evidence="3 4">
    <name type="scientific">Taxus chinensis</name>
    <name type="common">Chinese yew</name>
    <name type="synonym">Taxus wallichiana var. chinensis</name>
    <dbReference type="NCBI Taxonomy" id="29808"/>
    <lineage>
        <taxon>Eukaryota</taxon>
        <taxon>Viridiplantae</taxon>
        <taxon>Streptophyta</taxon>
        <taxon>Embryophyta</taxon>
        <taxon>Tracheophyta</taxon>
        <taxon>Spermatophyta</taxon>
        <taxon>Pinopsida</taxon>
        <taxon>Pinidae</taxon>
        <taxon>Conifers II</taxon>
        <taxon>Cupressales</taxon>
        <taxon>Taxaceae</taxon>
        <taxon>Taxus</taxon>
    </lineage>
</organism>
<feature type="non-terminal residue" evidence="3">
    <location>
        <position position="137"/>
    </location>
</feature>
<protein>
    <recommendedName>
        <fullName evidence="2">DEAD-box helicase OB fold domain-containing protein</fullName>
    </recommendedName>
</protein>
<evidence type="ECO:0000313" key="4">
    <source>
        <dbReference type="Proteomes" id="UP000824469"/>
    </source>
</evidence>
<feature type="domain" description="DEAD-box helicase OB fold" evidence="2">
    <location>
        <begin position="30"/>
        <end position="107"/>
    </location>
</feature>
<keyword evidence="1" id="KW-0378">Hydrolase</keyword>
<evidence type="ECO:0000259" key="2">
    <source>
        <dbReference type="Pfam" id="PF07717"/>
    </source>
</evidence>
<dbReference type="AlphaFoldDB" id="A0AA38FZF3"/>
<gene>
    <name evidence="3" type="ORF">KI387_027650</name>
</gene>
<dbReference type="Proteomes" id="UP000824469">
    <property type="component" value="Unassembled WGS sequence"/>
</dbReference>
<dbReference type="InterPro" id="IPR011709">
    <property type="entry name" value="DEAD-box_helicase_OB_fold"/>
</dbReference>
<keyword evidence="1" id="KW-0347">Helicase</keyword>
<name>A0AA38FZF3_TAXCH</name>
<feature type="non-terminal residue" evidence="3">
    <location>
        <position position="1"/>
    </location>
</feature>
<dbReference type="Pfam" id="PF07717">
    <property type="entry name" value="OB_NTP_bind"/>
    <property type="match status" value="1"/>
</dbReference>
<keyword evidence="4" id="KW-1185">Reference proteome</keyword>
<dbReference type="GO" id="GO:0004386">
    <property type="term" value="F:helicase activity"/>
    <property type="evidence" value="ECO:0007669"/>
    <property type="project" value="UniProtKB-KW"/>
</dbReference>
<keyword evidence="1" id="KW-0547">Nucleotide-binding</keyword>
<proteinExistence type="predicted"/>